<keyword evidence="1" id="KW-0808">Transferase</keyword>
<dbReference type="PANTHER" id="PTHR43877:SF5">
    <property type="entry name" value="BLL8307 PROTEIN"/>
    <property type="match status" value="1"/>
</dbReference>
<evidence type="ECO:0000256" key="1">
    <source>
        <dbReference type="ARBA" id="ARBA00022679"/>
    </source>
</evidence>
<gene>
    <name evidence="4" type="ORF">RZY48_003942</name>
</gene>
<dbReference type="EMBL" id="ABNSCA010000021">
    <property type="protein sequence ID" value="ELN6934450.1"/>
    <property type="molecule type" value="Genomic_DNA"/>
</dbReference>
<dbReference type="InterPro" id="IPR050832">
    <property type="entry name" value="Bact_Acetyltransf"/>
</dbReference>
<keyword evidence="2" id="KW-0012">Acyltransferase</keyword>
<proteinExistence type="predicted"/>
<name>A0AAI9CXG6_9VIBR</name>
<accession>A0AAI9CXG6</accession>
<dbReference type="SUPFAM" id="SSF55729">
    <property type="entry name" value="Acyl-CoA N-acyltransferases (Nat)"/>
    <property type="match status" value="1"/>
</dbReference>
<dbReference type="PANTHER" id="PTHR43877">
    <property type="entry name" value="AMINOALKYLPHOSPHONATE N-ACETYLTRANSFERASE-RELATED-RELATED"/>
    <property type="match status" value="1"/>
</dbReference>
<feature type="domain" description="N-acetyltransferase" evidence="3">
    <location>
        <begin position="3"/>
        <end position="151"/>
    </location>
</feature>
<dbReference type="Proteomes" id="UP001253463">
    <property type="component" value="Unassembled WGS sequence"/>
</dbReference>
<evidence type="ECO:0000256" key="2">
    <source>
        <dbReference type="ARBA" id="ARBA00023315"/>
    </source>
</evidence>
<dbReference type="GO" id="GO:0016747">
    <property type="term" value="F:acyltransferase activity, transferring groups other than amino-acyl groups"/>
    <property type="evidence" value="ECO:0007669"/>
    <property type="project" value="InterPro"/>
</dbReference>
<evidence type="ECO:0000313" key="5">
    <source>
        <dbReference type="Proteomes" id="UP001253463"/>
    </source>
</evidence>
<dbReference type="AlphaFoldDB" id="A0AAI9CXG6"/>
<dbReference type="PROSITE" id="PS51186">
    <property type="entry name" value="GNAT"/>
    <property type="match status" value="1"/>
</dbReference>
<evidence type="ECO:0000259" key="3">
    <source>
        <dbReference type="PROSITE" id="PS51186"/>
    </source>
</evidence>
<sequence>MEIRVDNLEGTGVLQLLEEHLRDMYATSPAESVHALDVEALKHPSITFWCAEKNGVVQGCIALKELASNHAEIKSMRTATRSRNQGVASQLLSHAVAVAKTRNYEFLSLETGSMDYFLAARKLYEKHGFIYCGPFGDYQPDPNSCFMTRKL</sequence>
<dbReference type="InterPro" id="IPR000182">
    <property type="entry name" value="GNAT_dom"/>
</dbReference>
<dbReference type="Pfam" id="PF00583">
    <property type="entry name" value="Acetyltransf_1"/>
    <property type="match status" value="1"/>
</dbReference>
<organism evidence="4 5">
    <name type="scientific">Vibrio navarrensis</name>
    <dbReference type="NCBI Taxonomy" id="29495"/>
    <lineage>
        <taxon>Bacteria</taxon>
        <taxon>Pseudomonadati</taxon>
        <taxon>Pseudomonadota</taxon>
        <taxon>Gammaproteobacteria</taxon>
        <taxon>Vibrionales</taxon>
        <taxon>Vibrionaceae</taxon>
        <taxon>Vibrio</taxon>
    </lineage>
</organism>
<dbReference type="Gene3D" id="3.40.630.30">
    <property type="match status" value="1"/>
</dbReference>
<evidence type="ECO:0000313" key="4">
    <source>
        <dbReference type="EMBL" id="ELN6934450.1"/>
    </source>
</evidence>
<protein>
    <submittedName>
        <fullName evidence="4">GNAT family N-acetyltransferase</fullName>
    </submittedName>
</protein>
<dbReference type="InterPro" id="IPR016181">
    <property type="entry name" value="Acyl_CoA_acyltransferase"/>
</dbReference>
<reference evidence="4" key="1">
    <citation type="submission" date="2023-10" db="EMBL/GenBank/DDBJ databases">
        <authorList>
            <consortium name="PulseNet: The National Subtyping Network for Foodborne Disease Surveillance"/>
        </authorList>
    </citation>
    <scope>NUCLEOTIDE SEQUENCE</scope>
    <source>
        <strain evidence="4">PNUSAV004886</strain>
    </source>
</reference>
<comment type="caution">
    <text evidence="4">The sequence shown here is derived from an EMBL/GenBank/DDBJ whole genome shotgun (WGS) entry which is preliminary data.</text>
</comment>
<dbReference type="CDD" id="cd04301">
    <property type="entry name" value="NAT_SF"/>
    <property type="match status" value="1"/>
</dbReference>